<reference evidence="1" key="2">
    <citation type="submission" date="2022-01" db="EMBL/GenBank/DDBJ databases">
        <authorList>
            <person name="Yamashiro T."/>
            <person name="Shiraishi A."/>
            <person name="Satake H."/>
            <person name="Nakayama K."/>
        </authorList>
    </citation>
    <scope>NUCLEOTIDE SEQUENCE</scope>
</reference>
<accession>A0ABQ4ZSS6</accession>
<name>A0ABQ4ZSS6_9ASTR</name>
<gene>
    <name evidence="1" type="ORF">Tco_0774701</name>
</gene>
<evidence type="ECO:0000313" key="2">
    <source>
        <dbReference type="Proteomes" id="UP001151760"/>
    </source>
</evidence>
<comment type="caution">
    <text evidence="1">The sequence shown here is derived from an EMBL/GenBank/DDBJ whole genome shotgun (WGS) entry which is preliminary data.</text>
</comment>
<reference evidence="1" key="1">
    <citation type="journal article" date="2022" name="Int. J. Mol. Sci.">
        <title>Draft Genome of Tanacetum Coccineum: Genomic Comparison of Closely Related Tanacetum-Family Plants.</title>
        <authorList>
            <person name="Yamashiro T."/>
            <person name="Shiraishi A."/>
            <person name="Nakayama K."/>
            <person name="Satake H."/>
        </authorList>
    </citation>
    <scope>NUCLEOTIDE SEQUENCE</scope>
</reference>
<proteinExistence type="predicted"/>
<organism evidence="1 2">
    <name type="scientific">Tanacetum coccineum</name>
    <dbReference type="NCBI Taxonomy" id="301880"/>
    <lineage>
        <taxon>Eukaryota</taxon>
        <taxon>Viridiplantae</taxon>
        <taxon>Streptophyta</taxon>
        <taxon>Embryophyta</taxon>
        <taxon>Tracheophyta</taxon>
        <taxon>Spermatophyta</taxon>
        <taxon>Magnoliopsida</taxon>
        <taxon>eudicotyledons</taxon>
        <taxon>Gunneridae</taxon>
        <taxon>Pentapetalae</taxon>
        <taxon>asterids</taxon>
        <taxon>campanulids</taxon>
        <taxon>Asterales</taxon>
        <taxon>Asteraceae</taxon>
        <taxon>Asteroideae</taxon>
        <taxon>Anthemideae</taxon>
        <taxon>Anthemidinae</taxon>
        <taxon>Tanacetum</taxon>
    </lineage>
</organism>
<dbReference type="EMBL" id="BQNB010011555">
    <property type="protein sequence ID" value="GJS92065.1"/>
    <property type="molecule type" value="Genomic_DNA"/>
</dbReference>
<protein>
    <recommendedName>
        <fullName evidence="3">Reverse transcriptase domain-containing protein</fullName>
    </recommendedName>
</protein>
<evidence type="ECO:0000313" key="1">
    <source>
        <dbReference type="EMBL" id="GJS92065.1"/>
    </source>
</evidence>
<evidence type="ECO:0008006" key="3">
    <source>
        <dbReference type="Google" id="ProtNLM"/>
    </source>
</evidence>
<dbReference type="Proteomes" id="UP001151760">
    <property type="component" value="Unassembled WGS sequence"/>
</dbReference>
<keyword evidence="2" id="KW-1185">Reference proteome</keyword>
<sequence>MDKTLTSLPLTPSSHDTSTLAIHGTITYIKGCDDLVIRAPMAPALKDWSSKPAIAVLTHGFFVLDIVKDDKVLIILGRPMLATAYVRIDVFSKKILLEVGGEKIMFNANEGIPLLSVTSVCAINNFQVPNGFEEQENLEEFLTNDEINVDLGDFLELDDLLPGNNVEPFGILSYSKSEMRIGPEDFSGNLEDLLDEQALQF</sequence>